<keyword evidence="5" id="KW-1185">Reference proteome</keyword>
<dbReference type="Gene3D" id="3.90.226.10">
    <property type="entry name" value="2-enoyl-CoA Hydratase, Chain A, domain 1"/>
    <property type="match status" value="1"/>
</dbReference>
<dbReference type="InterPro" id="IPR014748">
    <property type="entry name" value="Enoyl-CoA_hydra_C"/>
</dbReference>
<dbReference type="FunFam" id="1.10.12.10:FF:000001">
    <property type="entry name" value="Probable enoyl-CoA hydratase, mitochondrial"/>
    <property type="match status" value="1"/>
</dbReference>
<dbReference type="InterPro" id="IPR018376">
    <property type="entry name" value="Enoyl-CoA_hyd/isom_CS"/>
</dbReference>
<dbReference type="PANTHER" id="PTHR11941:SF54">
    <property type="entry name" value="ENOYL-COA HYDRATASE, MITOCHONDRIAL"/>
    <property type="match status" value="1"/>
</dbReference>
<dbReference type="SUPFAM" id="SSF52096">
    <property type="entry name" value="ClpP/crotonase"/>
    <property type="match status" value="1"/>
</dbReference>
<dbReference type="KEGG" id="rlt:Rleg2_6084"/>
<keyword evidence="2" id="KW-0456">Lyase</keyword>
<dbReference type="Pfam" id="PF00378">
    <property type="entry name" value="ECH_1"/>
    <property type="match status" value="1"/>
</dbReference>
<protein>
    <submittedName>
        <fullName evidence="4">Enoyl-CoA hydratase/isomerase</fullName>
    </submittedName>
</protein>
<dbReference type="RefSeq" id="WP_012559741.1">
    <property type="nucleotide sequence ID" value="NC_011370.1"/>
</dbReference>
<dbReference type="GO" id="GO:0016836">
    <property type="term" value="F:hydro-lyase activity"/>
    <property type="evidence" value="ECO:0007669"/>
    <property type="project" value="UniProtKB-ARBA"/>
</dbReference>
<dbReference type="PANTHER" id="PTHR11941">
    <property type="entry name" value="ENOYL-COA HYDRATASE-RELATED"/>
    <property type="match status" value="1"/>
</dbReference>
<dbReference type="CDD" id="cd06558">
    <property type="entry name" value="crotonase-like"/>
    <property type="match status" value="1"/>
</dbReference>
<comment type="similarity">
    <text evidence="1 3">Belongs to the enoyl-CoA hydratase/isomerase family.</text>
</comment>
<evidence type="ECO:0000313" key="5">
    <source>
        <dbReference type="Proteomes" id="UP000008330"/>
    </source>
</evidence>
<dbReference type="InterPro" id="IPR029045">
    <property type="entry name" value="ClpP/crotonase-like_dom_sf"/>
</dbReference>
<evidence type="ECO:0000256" key="1">
    <source>
        <dbReference type="ARBA" id="ARBA00005254"/>
    </source>
</evidence>
<dbReference type="InterPro" id="IPR001753">
    <property type="entry name" value="Enoyl-CoA_hydra/iso"/>
</dbReference>
<evidence type="ECO:0000256" key="2">
    <source>
        <dbReference type="ARBA" id="ARBA00023239"/>
    </source>
</evidence>
<geneLocation type="plasmid" evidence="4 5">
    <name>pRLG203</name>
</geneLocation>
<evidence type="ECO:0000256" key="3">
    <source>
        <dbReference type="RuleBase" id="RU003707"/>
    </source>
</evidence>
<proteinExistence type="inferred from homology"/>
<dbReference type="Proteomes" id="UP000008330">
    <property type="component" value="Plasmid pRLG203"/>
</dbReference>
<dbReference type="Gene3D" id="1.10.12.10">
    <property type="entry name" value="Lyase 2-enoyl-coa Hydratase, Chain A, domain 2"/>
    <property type="match status" value="1"/>
</dbReference>
<gene>
    <name evidence="4" type="ordered locus">Rleg2_6084</name>
</gene>
<accession>A0ABF7QYR1</accession>
<name>A0ABF7QYR1_RHILW</name>
<dbReference type="FunFam" id="3.90.226.10:FF:000009">
    <property type="entry name" value="Carnitinyl-CoA dehydratase"/>
    <property type="match status" value="1"/>
</dbReference>
<sequence length="258" mass="27905">MTGLIEVIREGAVAQLRLNRPKQLNALNSELAAQLIEAAERFDRDQSVGCLVVTGSERAFAAGADIAEMSDKPAAYMAERDYFAEWSRFANLRLPKIAAVQGYALGGGCELMMMCDFAIAGEGAKFGQPEIKLGVIAGIGGTQRMTRLIGRSRSMDMHLTGRMMDAAEALSAGLVARVVSDDKVISTAMEAAQQVASYSRPAVRMAREAVRRAEEGSLVEGLLFERRSFHSLFGTPGQIEGMSAFLEGRPPKFHQGEQ</sequence>
<dbReference type="AlphaFoldDB" id="A0ABF7QYR1"/>
<evidence type="ECO:0000313" key="4">
    <source>
        <dbReference type="EMBL" id="ACI59474.1"/>
    </source>
</evidence>
<reference evidence="4 5" key="1">
    <citation type="journal article" date="2010" name="Stand. Genomic Sci.">
        <title>Complete genome sequence of Rhizobium leguminosarum bv trifolii strain WSM2304, an effective microsymbiont of the South American clover Trifolium polymorphum.</title>
        <authorList>
            <person name="Reeve W."/>
            <person name="O'Hara G."/>
            <person name="Chain P."/>
            <person name="Ardley J."/>
            <person name="Brau L."/>
            <person name="Nandesena K."/>
            <person name="Tiwari R."/>
            <person name="Malfatti S."/>
            <person name="Kiss H."/>
            <person name="Lapidus A."/>
            <person name="Copeland A."/>
            <person name="Nolan M."/>
            <person name="Land M."/>
            <person name="Ivanova N."/>
            <person name="Mavromatis K."/>
            <person name="Markowitz V."/>
            <person name="Kyrpides N."/>
            <person name="Melino V."/>
            <person name="Denton M."/>
            <person name="Yates R."/>
            <person name="Howieson J."/>
        </authorList>
    </citation>
    <scope>NUCLEOTIDE SEQUENCE [LARGE SCALE GENOMIC DNA]</scope>
    <source>
        <strain evidence="4 5">WSM2304</strain>
    </source>
</reference>
<keyword evidence="4" id="KW-0614">Plasmid</keyword>
<dbReference type="EMBL" id="CP001195">
    <property type="protein sequence ID" value="ACI59474.1"/>
    <property type="molecule type" value="Genomic_DNA"/>
</dbReference>
<organism evidence="4 5">
    <name type="scientific">Rhizobium leguminosarum bv. trifolii (strain WSM2304)</name>
    <dbReference type="NCBI Taxonomy" id="395492"/>
    <lineage>
        <taxon>Bacteria</taxon>
        <taxon>Pseudomonadati</taxon>
        <taxon>Pseudomonadota</taxon>
        <taxon>Alphaproteobacteria</taxon>
        <taxon>Hyphomicrobiales</taxon>
        <taxon>Rhizobiaceae</taxon>
        <taxon>Rhizobium/Agrobacterium group</taxon>
        <taxon>Rhizobium</taxon>
    </lineage>
</organism>
<dbReference type="PROSITE" id="PS00166">
    <property type="entry name" value="ENOYL_COA_HYDRATASE"/>
    <property type="match status" value="1"/>
</dbReference>